<dbReference type="InterPro" id="IPR009048">
    <property type="entry name" value="A-macroglobulin_rcpt-bd"/>
</dbReference>
<dbReference type="SMART" id="SM01361">
    <property type="entry name" value="A2M_recep"/>
    <property type="match status" value="1"/>
</dbReference>
<dbReference type="Pfam" id="PF01835">
    <property type="entry name" value="MG2"/>
    <property type="match status" value="1"/>
</dbReference>
<keyword evidence="3" id="KW-0964">Secreted</keyword>
<evidence type="ECO:0000256" key="10">
    <source>
        <dbReference type="ARBA" id="ARBA00038769"/>
    </source>
</evidence>
<dbReference type="PROSITE" id="PS00477">
    <property type="entry name" value="ALPHA_2_MACROGLOBULIN"/>
    <property type="match status" value="1"/>
</dbReference>
<evidence type="ECO:0000259" key="14">
    <source>
        <dbReference type="SMART" id="SM01361"/>
    </source>
</evidence>
<keyword evidence="7" id="KW-0882">Thioester bond</keyword>
<dbReference type="SMART" id="SM01359">
    <property type="entry name" value="A2M_N_2"/>
    <property type="match status" value="1"/>
</dbReference>
<dbReference type="PANTHER" id="PTHR11412:SF165">
    <property type="entry name" value="ALPHA-2-MACROGLOBULIN"/>
    <property type="match status" value="1"/>
</dbReference>
<feature type="signal peptide" evidence="11">
    <location>
        <begin position="1"/>
        <end position="21"/>
    </location>
</feature>
<dbReference type="CDD" id="cd02897">
    <property type="entry name" value="A2M_2"/>
    <property type="match status" value="1"/>
</dbReference>
<dbReference type="FunFam" id="2.60.40.1930:FF:000001">
    <property type="entry name" value="CD109 isoform 3"/>
    <property type="match status" value="1"/>
</dbReference>
<dbReference type="Gene3D" id="2.20.130.20">
    <property type="match status" value="1"/>
</dbReference>
<protein>
    <recommendedName>
        <fullName evidence="17">Alpha-2-macroglobulin</fullName>
    </recommendedName>
</protein>
<evidence type="ECO:0000256" key="1">
    <source>
        <dbReference type="ARBA" id="ARBA00004613"/>
    </source>
</evidence>
<dbReference type="InterPro" id="IPR002890">
    <property type="entry name" value="MG2"/>
</dbReference>
<dbReference type="Pfam" id="PF07677">
    <property type="entry name" value="A2M_recep"/>
    <property type="match status" value="1"/>
</dbReference>
<evidence type="ECO:0000256" key="7">
    <source>
        <dbReference type="ARBA" id="ARBA00022966"/>
    </source>
</evidence>
<dbReference type="Pfam" id="PF17789">
    <property type="entry name" value="MG4"/>
    <property type="match status" value="1"/>
</dbReference>
<dbReference type="InterPro" id="IPR001599">
    <property type="entry name" value="Macroglobln_a2"/>
</dbReference>
<dbReference type="SUPFAM" id="SSF49410">
    <property type="entry name" value="Alpha-macroglobulin receptor domain"/>
    <property type="match status" value="1"/>
</dbReference>
<dbReference type="InterPro" id="IPR011626">
    <property type="entry name" value="Alpha-macroglobulin_TED"/>
</dbReference>
<dbReference type="Gene3D" id="2.60.40.690">
    <property type="entry name" value="Alpha-macroglobulin, receptor-binding domain"/>
    <property type="match status" value="1"/>
</dbReference>
<evidence type="ECO:0000313" key="15">
    <source>
        <dbReference type="EMBL" id="KAJ1122196.1"/>
    </source>
</evidence>
<comment type="subunit">
    <text evidence="10">Homotetramer; disulfide-linked.</text>
</comment>
<accession>A0AAV7P1J9</accession>
<feature type="domain" description="Alpha-macroglobulin receptor-binding" evidence="14">
    <location>
        <begin position="1361"/>
        <end position="1448"/>
    </location>
</feature>
<dbReference type="Gene3D" id="6.20.50.160">
    <property type="match status" value="1"/>
</dbReference>
<feature type="domain" description="Alpha-2-macroglobulin" evidence="13">
    <location>
        <begin position="732"/>
        <end position="822"/>
    </location>
</feature>
<comment type="caution">
    <text evidence="15">The sequence shown here is derived from an EMBL/GenBank/DDBJ whole genome shotgun (WGS) entry which is preliminary data.</text>
</comment>
<keyword evidence="4" id="KW-0646">Protease inhibitor</keyword>
<keyword evidence="9" id="KW-0325">Glycoprotein</keyword>
<dbReference type="InterPro" id="IPR041555">
    <property type="entry name" value="MG3"/>
</dbReference>
<evidence type="ECO:0000313" key="16">
    <source>
        <dbReference type="Proteomes" id="UP001066276"/>
    </source>
</evidence>
<dbReference type="InterPro" id="IPR013783">
    <property type="entry name" value="Ig-like_fold"/>
</dbReference>
<reference evidence="15" key="1">
    <citation type="journal article" date="2022" name="bioRxiv">
        <title>Sequencing and chromosome-scale assembly of the giantPleurodeles waltlgenome.</title>
        <authorList>
            <person name="Brown T."/>
            <person name="Elewa A."/>
            <person name="Iarovenko S."/>
            <person name="Subramanian E."/>
            <person name="Araus A.J."/>
            <person name="Petzold A."/>
            <person name="Susuki M."/>
            <person name="Suzuki K.-i.T."/>
            <person name="Hayashi T."/>
            <person name="Toyoda A."/>
            <person name="Oliveira C."/>
            <person name="Osipova E."/>
            <person name="Leigh N.D."/>
            <person name="Simon A."/>
            <person name="Yun M.H."/>
        </authorList>
    </citation>
    <scope>NUCLEOTIDE SEQUENCE</scope>
    <source>
        <strain evidence="15">20211129_DDA</strain>
        <tissue evidence="15">Liver</tissue>
    </source>
</reference>
<dbReference type="Gene3D" id="2.60.40.1930">
    <property type="match status" value="2"/>
</dbReference>
<dbReference type="Pfam" id="PF07703">
    <property type="entry name" value="A2M_BRD"/>
    <property type="match status" value="1"/>
</dbReference>
<dbReference type="Gene3D" id="2.60.120.1540">
    <property type="match status" value="1"/>
</dbReference>
<dbReference type="Proteomes" id="UP001066276">
    <property type="component" value="Chromosome 7"/>
</dbReference>
<dbReference type="SMART" id="SM01360">
    <property type="entry name" value="A2M"/>
    <property type="match status" value="1"/>
</dbReference>
<sequence>MSKPSLLSLCLVLGLFHACAASQPQPHYMLLVPTVLHGTHTEKACLVLTHLNESLKLTITLEHPAWNVSLVQVFAPEKDLEHCWDLKVPETDTSQLAYVTLHGKGDTMEFHGRRSVLLEPSQNLVFVQTDKPIYKPGQTVQFRVVSLNDDFRPEEETFPVIYIEDPQRNRVGQWRDILTAGGLVQLSFPLASELLHGTYKLGVRRKQGSTVEHLFTVEEYVLPKFEVIVKMPKSLTIMDEQLEVTACAKYTYGKPVPGILKVSVCRKYLQSYSNCYGKESEAVCEEFSREVDNKGCFHEVVSTKIFQMKRSGYDNKIQVTATMVEEGTEVEISGEGSSEISTTITKVRFLHADPYFKKGLPLHGQLLLEDSTGTPLANETVTLSVGQGDTKLNYTTDQEGKACFSVDTSTHTTLSLSIQVSYKDTTYCGNSRWVYPSYNGDTHRAKYFYSKSNSYVKIQPIYDTLEPDHTQDITVHYILSSEGLGESKEVDFHYLLMSKGGIVKHGKHTVDVAHVKHGVPGTFIISVQISTNIAPLAKMLILSFLPCGEVIADTANFIVEKNFDNKVNLHFSHAEGLPASLTSLKVKASPGSLCALRAVDKSVLLMKPEKELTVDLVYDLLPVKDLTGYSHGGRNLEEADITPCVNPEPLFQNGLIYHPSSLDTEKDAAYLLEGMGLKVVTNGEFRKPRLCTPTVVPQRLAHRPIVLTRKHAKAGAFKESAVETVRSYFPETWIWDLKTTDDTGNVELPCTIPDTITEWKASAFCLAPDTGFGLSPTTSLNAFQPFFTDMTLPYSVIRGEAFRLKVTVFNYLDRCIRVSITLDKSEDYHVEPTAKEEEGYCVPANKRITVSWDVTLKALGEVNFTVSAETVKAEGLCGNLIVAHDVQRKDTVIKSLLVEPEGIEKEETENALICAKTDSPVSEKIYLKVPENMVEGSSRAYYSIVGDFMGTVVQNLHKLLRMPSGCGEQNIALLTPNIYVLDYLNKTGQLTAEIKSKAIEHLISGYQKQLRYKHHNGSYSAFGPPGKGNTWLTAFVLKSFAQAKTHIFIEEKQLSKPLHWLSSHQKDNGCFESVGSLFNNALKGGVNDEITLSAYITIALLEYPLLSTHPTVRNALFCLETAYKESNDVYTKSLMAYAFGLAGKDDKRTELLESLYKEAIEKDGSVHWHHTQDTKDKKPFPYFRFRPRAPSAEVELTSYVLLAHLTKNPISQEDLTKAAKIVQWITKQQNPTGGFSSTQDTVVALHALASYGAATYVKNGESSVTVSCETKVESQFHVDDGNRLLLQRAKLLHVPGDYTVEVKGDGCVYTQSTLRYNIPYPKGDAPFDLHVWTVPDICDQKSQNTFEVHVNVSYVGRRPSSNMAVVDVKMPSGFIPVKSTVKKLNTWMSIGRTEVHPNNAIIYLKHVSNATISFWFSVEQDFEVIHRKPAMVTVTDYYETDEFAVEDYSTPCSTDHVETHH</sequence>
<dbReference type="SUPFAM" id="SSF48239">
    <property type="entry name" value="Terpenoid cyclases/Protein prenyltransferases"/>
    <property type="match status" value="1"/>
</dbReference>
<dbReference type="SUPFAM" id="SSF81296">
    <property type="entry name" value="E set domains"/>
    <property type="match status" value="1"/>
</dbReference>
<name>A0AAV7P1J9_PLEWA</name>
<dbReference type="Gene3D" id="2.60.40.10">
    <property type="entry name" value="Immunoglobulins"/>
    <property type="match status" value="2"/>
</dbReference>
<dbReference type="Pfam" id="PF00207">
    <property type="entry name" value="A2M"/>
    <property type="match status" value="1"/>
</dbReference>
<comment type="similarity">
    <text evidence="2">Belongs to the protease inhibitor I39 (alpha-2-macroglobulin) family.</text>
</comment>
<dbReference type="InterPro" id="IPR047565">
    <property type="entry name" value="Alpha-macroglob_thiol-ester_cl"/>
</dbReference>
<evidence type="ECO:0000259" key="12">
    <source>
        <dbReference type="SMART" id="SM01359"/>
    </source>
</evidence>
<keyword evidence="16" id="KW-1185">Reference proteome</keyword>
<keyword evidence="6" id="KW-0722">Serine protease inhibitor</keyword>
<comment type="subcellular location">
    <subcellularLocation>
        <location evidence="1">Secreted</location>
    </subcellularLocation>
</comment>
<dbReference type="Pfam" id="PF07678">
    <property type="entry name" value="TED_complement"/>
    <property type="match status" value="1"/>
</dbReference>
<dbReference type="InterPro" id="IPR040839">
    <property type="entry name" value="MG4"/>
</dbReference>
<feature type="chain" id="PRO_5043518557" description="Alpha-2-macroglobulin" evidence="11">
    <location>
        <begin position="22"/>
        <end position="1461"/>
    </location>
</feature>
<evidence type="ECO:0000256" key="8">
    <source>
        <dbReference type="ARBA" id="ARBA00023157"/>
    </source>
</evidence>
<dbReference type="FunFam" id="1.50.10.20:FF:000001">
    <property type="entry name" value="CD109 isoform 1"/>
    <property type="match status" value="1"/>
</dbReference>
<evidence type="ECO:0000256" key="2">
    <source>
        <dbReference type="ARBA" id="ARBA00010952"/>
    </source>
</evidence>
<evidence type="ECO:0000256" key="3">
    <source>
        <dbReference type="ARBA" id="ARBA00022525"/>
    </source>
</evidence>
<dbReference type="InterPro" id="IPR036595">
    <property type="entry name" value="A-macroglobulin_rcpt-bd_sf"/>
</dbReference>
<organism evidence="15 16">
    <name type="scientific">Pleurodeles waltl</name>
    <name type="common">Iberian ribbed newt</name>
    <dbReference type="NCBI Taxonomy" id="8319"/>
    <lineage>
        <taxon>Eukaryota</taxon>
        <taxon>Metazoa</taxon>
        <taxon>Chordata</taxon>
        <taxon>Craniata</taxon>
        <taxon>Vertebrata</taxon>
        <taxon>Euteleostomi</taxon>
        <taxon>Amphibia</taxon>
        <taxon>Batrachia</taxon>
        <taxon>Caudata</taxon>
        <taxon>Salamandroidea</taxon>
        <taxon>Salamandridae</taxon>
        <taxon>Pleurodelinae</taxon>
        <taxon>Pleurodeles</taxon>
    </lineage>
</organism>
<evidence type="ECO:0000256" key="4">
    <source>
        <dbReference type="ARBA" id="ARBA00022690"/>
    </source>
</evidence>
<feature type="domain" description="Alpha-2-macroglobulin bait region" evidence="12">
    <location>
        <begin position="456"/>
        <end position="606"/>
    </location>
</feature>
<dbReference type="InterPro" id="IPR041813">
    <property type="entry name" value="A2M_TED"/>
</dbReference>
<evidence type="ECO:0000256" key="9">
    <source>
        <dbReference type="ARBA" id="ARBA00023180"/>
    </source>
</evidence>
<dbReference type="InterPro" id="IPR019742">
    <property type="entry name" value="MacrogloblnA2_CS"/>
</dbReference>
<dbReference type="EMBL" id="JANPWB010000011">
    <property type="protein sequence ID" value="KAJ1122196.1"/>
    <property type="molecule type" value="Genomic_DNA"/>
</dbReference>
<dbReference type="PANTHER" id="PTHR11412">
    <property type="entry name" value="MACROGLOBULIN / COMPLEMENT"/>
    <property type="match status" value="1"/>
</dbReference>
<dbReference type="InterPro" id="IPR050473">
    <property type="entry name" value="A2M/Complement_sys"/>
</dbReference>
<dbReference type="Gene3D" id="1.50.10.20">
    <property type="match status" value="1"/>
</dbReference>
<dbReference type="InterPro" id="IPR014756">
    <property type="entry name" value="Ig_E-set"/>
</dbReference>
<proteinExistence type="inferred from homology"/>
<evidence type="ECO:0000256" key="6">
    <source>
        <dbReference type="ARBA" id="ARBA00022900"/>
    </source>
</evidence>
<evidence type="ECO:0000256" key="11">
    <source>
        <dbReference type="SAM" id="SignalP"/>
    </source>
</evidence>
<dbReference type="Pfam" id="PF17791">
    <property type="entry name" value="MG3"/>
    <property type="match status" value="1"/>
</dbReference>
<evidence type="ECO:0000259" key="13">
    <source>
        <dbReference type="SMART" id="SM01360"/>
    </source>
</evidence>
<dbReference type="Gene3D" id="2.60.40.1940">
    <property type="match status" value="1"/>
</dbReference>
<evidence type="ECO:0000256" key="5">
    <source>
        <dbReference type="ARBA" id="ARBA00022729"/>
    </source>
</evidence>
<evidence type="ECO:0008006" key="17">
    <source>
        <dbReference type="Google" id="ProtNLM"/>
    </source>
</evidence>
<dbReference type="GO" id="GO:0005615">
    <property type="term" value="C:extracellular space"/>
    <property type="evidence" value="ECO:0007669"/>
    <property type="project" value="InterPro"/>
</dbReference>
<dbReference type="InterPro" id="IPR008930">
    <property type="entry name" value="Terpenoid_cyclase/PrenylTrfase"/>
</dbReference>
<keyword evidence="8" id="KW-1015">Disulfide bond</keyword>
<dbReference type="GO" id="GO:0004867">
    <property type="term" value="F:serine-type endopeptidase inhibitor activity"/>
    <property type="evidence" value="ECO:0007669"/>
    <property type="project" value="UniProtKB-KW"/>
</dbReference>
<gene>
    <name evidence="15" type="ORF">NDU88_000699</name>
</gene>
<dbReference type="InterPro" id="IPR011625">
    <property type="entry name" value="A2M_N_BRD"/>
</dbReference>
<keyword evidence="5 11" id="KW-0732">Signal</keyword>
<dbReference type="SMART" id="SM01419">
    <property type="entry name" value="Thiol-ester_cl"/>
    <property type="match status" value="1"/>
</dbReference>